<name>H1VAI6_COLHI</name>
<evidence type="ECO:0000313" key="2">
    <source>
        <dbReference type="EMBL" id="CCF37239.1"/>
    </source>
</evidence>
<feature type="region of interest" description="Disordered" evidence="1">
    <location>
        <begin position="1"/>
        <end position="41"/>
    </location>
</feature>
<dbReference type="Proteomes" id="UP000007174">
    <property type="component" value="Unassembled WGS sequence"/>
</dbReference>
<evidence type="ECO:0000313" key="3">
    <source>
        <dbReference type="Proteomes" id="UP000007174"/>
    </source>
</evidence>
<dbReference type="EMBL" id="CACQ02002374">
    <property type="protein sequence ID" value="CCF37239.1"/>
    <property type="molecule type" value="Genomic_DNA"/>
</dbReference>
<accession>H1VAI6</accession>
<dbReference type="AlphaFoldDB" id="H1VAI6"/>
<evidence type="ECO:0000256" key="1">
    <source>
        <dbReference type="SAM" id="MobiDB-lite"/>
    </source>
</evidence>
<protein>
    <submittedName>
        <fullName evidence="2">Uncharacterized protein</fullName>
    </submittedName>
</protein>
<proteinExistence type="predicted"/>
<organism evidence="2 3">
    <name type="scientific">Colletotrichum higginsianum (strain IMI 349063)</name>
    <name type="common">Crucifer anthracnose fungus</name>
    <dbReference type="NCBI Taxonomy" id="759273"/>
    <lineage>
        <taxon>Eukaryota</taxon>
        <taxon>Fungi</taxon>
        <taxon>Dikarya</taxon>
        <taxon>Ascomycota</taxon>
        <taxon>Pezizomycotina</taxon>
        <taxon>Sordariomycetes</taxon>
        <taxon>Hypocreomycetidae</taxon>
        <taxon>Glomerellales</taxon>
        <taxon>Glomerellaceae</taxon>
        <taxon>Colletotrichum</taxon>
        <taxon>Colletotrichum destructivum species complex</taxon>
    </lineage>
</organism>
<reference evidence="3" key="1">
    <citation type="journal article" date="2012" name="Nat. Genet.">
        <title>Lifestyle transitions in plant pathogenic Colletotrichum fungi deciphered by genome and transcriptome analyses.</title>
        <authorList>
            <person name="O'Connell R.J."/>
            <person name="Thon M.R."/>
            <person name="Hacquard S."/>
            <person name="Amyotte S.G."/>
            <person name="Kleemann J."/>
            <person name="Torres M.F."/>
            <person name="Damm U."/>
            <person name="Buiate E.A."/>
            <person name="Epstein L."/>
            <person name="Alkan N."/>
            <person name="Altmueller J."/>
            <person name="Alvarado-Balderrama L."/>
            <person name="Bauser C.A."/>
            <person name="Becker C."/>
            <person name="Birren B.W."/>
            <person name="Chen Z."/>
            <person name="Choi J."/>
            <person name="Crouch J.A."/>
            <person name="Duvick J.P."/>
            <person name="Farman M.A."/>
            <person name="Gan P."/>
            <person name="Heiman D."/>
            <person name="Henrissat B."/>
            <person name="Howard R.J."/>
            <person name="Kabbage M."/>
            <person name="Koch C."/>
            <person name="Kracher B."/>
            <person name="Kubo Y."/>
            <person name="Law A.D."/>
            <person name="Lebrun M.-H."/>
            <person name="Lee Y.-H."/>
            <person name="Miyara I."/>
            <person name="Moore N."/>
            <person name="Neumann U."/>
            <person name="Nordstroem K."/>
            <person name="Panaccione D.G."/>
            <person name="Panstruga R."/>
            <person name="Place M."/>
            <person name="Proctor R.H."/>
            <person name="Prusky D."/>
            <person name="Rech G."/>
            <person name="Reinhardt R."/>
            <person name="Rollins J.A."/>
            <person name="Rounsley S."/>
            <person name="Schardl C.L."/>
            <person name="Schwartz D.C."/>
            <person name="Shenoy N."/>
            <person name="Shirasu K."/>
            <person name="Sikhakolli U.R."/>
            <person name="Stueber K."/>
            <person name="Sukno S.A."/>
            <person name="Sweigard J.A."/>
            <person name="Takano Y."/>
            <person name="Takahara H."/>
            <person name="Trail F."/>
            <person name="van der Does H.C."/>
            <person name="Voll L.M."/>
            <person name="Will I."/>
            <person name="Young S."/>
            <person name="Zeng Q."/>
            <person name="Zhang J."/>
            <person name="Zhou S."/>
            <person name="Dickman M.B."/>
            <person name="Schulze-Lefert P."/>
            <person name="Ver Loren van Themaat E."/>
            <person name="Ma L.-J."/>
            <person name="Vaillancourt L.J."/>
        </authorList>
    </citation>
    <scope>NUCLEOTIDE SEQUENCE [LARGE SCALE GENOMIC DNA]</scope>
    <source>
        <strain evidence="3">IMI 349063</strain>
    </source>
</reference>
<sequence>GLDISTPPGRANKRLRDASSTLSHFGSPNGGLRVVPKPVATPHQTALYPRRVSNCHQRRTRQSPDDRLSIPTFSLVRKLENRKRRCPSEQGAHTHGCSKLSGGTVGNLSFLSPCRISAELPRGGGAASSPANCKPPTSRIEGLDIVHIFSFVCVCDSEAQVRVESLCRPTGVCLAIVME</sequence>
<dbReference type="HOGENOM" id="CLU_1506909_0_0_1"/>
<feature type="non-terminal residue" evidence="2">
    <location>
        <position position="1"/>
    </location>
</feature>
<gene>
    <name evidence="2" type="ORF">CH063_08622</name>
</gene>